<evidence type="ECO:0000256" key="1">
    <source>
        <dbReference type="SAM" id="MobiDB-lite"/>
    </source>
</evidence>
<organism evidence="2 3">
    <name type="scientific">Colletotrichum gloeosporioides (strain Cg-14)</name>
    <name type="common">Anthracnose fungus</name>
    <name type="synonym">Glomerella cingulata</name>
    <dbReference type="NCBI Taxonomy" id="1237896"/>
    <lineage>
        <taxon>Eukaryota</taxon>
        <taxon>Fungi</taxon>
        <taxon>Dikarya</taxon>
        <taxon>Ascomycota</taxon>
        <taxon>Pezizomycotina</taxon>
        <taxon>Sordariomycetes</taxon>
        <taxon>Hypocreomycetidae</taxon>
        <taxon>Glomerellales</taxon>
        <taxon>Glomerellaceae</taxon>
        <taxon>Colletotrichum</taxon>
        <taxon>Colletotrichum gloeosporioides species complex</taxon>
    </lineage>
</organism>
<dbReference type="AlphaFoldDB" id="T0LJZ9"/>
<reference evidence="3" key="1">
    <citation type="journal article" date="2013" name="Mol. Plant Microbe Interact.">
        <title>Global aspects of pacC regulation of pathogenicity genes in Colletotrichum gloeosporioides as revealed by transcriptome analysis.</title>
        <authorList>
            <person name="Alkan N."/>
            <person name="Meng X."/>
            <person name="Friedlander G."/>
            <person name="Reuveni E."/>
            <person name="Sukno S."/>
            <person name="Sherman A."/>
            <person name="Thon M."/>
            <person name="Fluhr R."/>
            <person name="Prusky D."/>
        </authorList>
    </citation>
    <scope>NUCLEOTIDE SEQUENCE [LARGE SCALE GENOMIC DNA]</scope>
    <source>
        <strain evidence="3">Cg-14</strain>
    </source>
</reference>
<gene>
    <name evidence="2" type="ORF">CGLO_12265</name>
</gene>
<dbReference type="EMBL" id="AMYD01002600">
    <property type="protein sequence ID" value="EQB48500.1"/>
    <property type="molecule type" value="Genomic_DNA"/>
</dbReference>
<sequence length="37" mass="3775">MSSGVGKGSKYGYMSPASTPRPLQYVGVGAWKPACVG</sequence>
<comment type="caution">
    <text evidence="2">The sequence shown here is derived from an EMBL/GenBank/DDBJ whole genome shotgun (WGS) entry which is preliminary data.</text>
</comment>
<feature type="region of interest" description="Disordered" evidence="1">
    <location>
        <begin position="1"/>
        <end position="21"/>
    </location>
</feature>
<accession>T0LJZ9</accession>
<evidence type="ECO:0000313" key="2">
    <source>
        <dbReference type="EMBL" id="EQB48500.1"/>
    </source>
</evidence>
<evidence type="ECO:0000313" key="3">
    <source>
        <dbReference type="Proteomes" id="UP000015530"/>
    </source>
</evidence>
<dbReference type="Proteomes" id="UP000015530">
    <property type="component" value="Unassembled WGS sequence"/>
</dbReference>
<proteinExistence type="predicted"/>
<name>T0LJZ9_COLGC</name>
<protein>
    <submittedName>
        <fullName evidence="2">Uncharacterized protein</fullName>
    </submittedName>
</protein>
<dbReference type="HOGENOM" id="CLU_3351028_0_0_1"/>